<accession>A0A6C0KW52</accession>
<reference evidence="1" key="1">
    <citation type="journal article" date="2020" name="Nature">
        <title>Giant virus diversity and host interactions through global metagenomics.</title>
        <authorList>
            <person name="Schulz F."/>
            <person name="Roux S."/>
            <person name="Paez-Espino D."/>
            <person name="Jungbluth S."/>
            <person name="Walsh D.A."/>
            <person name="Denef V.J."/>
            <person name="McMahon K.D."/>
            <person name="Konstantinidis K.T."/>
            <person name="Eloe-Fadrosh E.A."/>
            <person name="Kyrpides N.C."/>
            <person name="Woyke T."/>
        </authorList>
    </citation>
    <scope>NUCLEOTIDE SEQUENCE</scope>
    <source>
        <strain evidence="1">GVMAG-S-3300013094-109</strain>
    </source>
</reference>
<protein>
    <submittedName>
        <fullName evidence="1">Uncharacterized protein</fullName>
    </submittedName>
</protein>
<dbReference type="EMBL" id="MN740990">
    <property type="protein sequence ID" value="QHU21473.1"/>
    <property type="molecule type" value="Genomic_DNA"/>
</dbReference>
<name>A0A6C0KW52_9ZZZZ</name>
<sequence>MTNIGISAETQIKNQLLKTFNEQFMEFSDAIISIFPDDADLRLAKNAFVFFRKTNPKIIIDVWYRYVVLKYKDVIEAGDVSFFLEKDYVEDVVNLSEWSSKSLEAINRLRAPLKNMNSENQITAMKYCQNLSSLAFHYWN</sequence>
<dbReference type="AlphaFoldDB" id="A0A6C0KW52"/>
<proteinExistence type="predicted"/>
<organism evidence="1">
    <name type="scientific">viral metagenome</name>
    <dbReference type="NCBI Taxonomy" id="1070528"/>
    <lineage>
        <taxon>unclassified sequences</taxon>
        <taxon>metagenomes</taxon>
        <taxon>organismal metagenomes</taxon>
    </lineage>
</organism>
<evidence type="ECO:0000313" key="1">
    <source>
        <dbReference type="EMBL" id="QHU21473.1"/>
    </source>
</evidence>